<evidence type="ECO:0000313" key="1">
    <source>
        <dbReference type="EMBL" id="AHC40305.1"/>
    </source>
</evidence>
<name>A0ABN4BLK8_9MOLU</name>
<reference evidence="1 2" key="1">
    <citation type="journal article" date="2014" name="Genome Announc.">
        <title>Complete Genome Sequence of Mycoplasma ovis Strain Michigan, a Hemoplasma of Sheep with Two Distinct 16S rRNA Genes.</title>
        <authorList>
            <person name="Deshuillers P.L."/>
            <person name="Santos A.P."/>
            <person name="do Nascimento N.C."/>
            <person name="Hampel J.A."/>
            <person name="Bergin I.L."/>
            <person name="Dyson M.C."/>
            <person name="Messick J.B."/>
        </authorList>
    </citation>
    <scope>NUCLEOTIDE SEQUENCE [LARGE SCALE GENOMIC DNA]</scope>
    <source>
        <strain evidence="1 2">Michigan</strain>
    </source>
</reference>
<protein>
    <submittedName>
        <fullName evidence="1">Uncharacterized protein</fullName>
    </submittedName>
</protein>
<keyword evidence="2" id="KW-1185">Reference proteome</keyword>
<dbReference type="Proteomes" id="UP000018745">
    <property type="component" value="Chromosome"/>
</dbReference>
<proteinExistence type="predicted"/>
<evidence type="ECO:0000313" key="2">
    <source>
        <dbReference type="Proteomes" id="UP000018745"/>
    </source>
</evidence>
<accession>A0ABN4BLK8</accession>
<gene>
    <name evidence="1" type="ORF">OVS_02220</name>
</gene>
<organism evidence="1 2">
    <name type="scientific">Mycoplasma ovis str. Michigan</name>
    <dbReference type="NCBI Taxonomy" id="1415773"/>
    <lineage>
        <taxon>Bacteria</taxon>
        <taxon>Bacillati</taxon>
        <taxon>Mycoplasmatota</taxon>
        <taxon>Mollicutes</taxon>
        <taxon>Mycoplasmataceae</taxon>
        <taxon>Mycoplasma</taxon>
    </lineage>
</organism>
<dbReference type="EMBL" id="CP006935">
    <property type="protein sequence ID" value="AHC40305.1"/>
    <property type="molecule type" value="Genomic_DNA"/>
</dbReference>
<sequence length="51" mass="6046">MDGNQERWFTPDFKYFVGPDSKDISKTFSADKCFVTSDLNDWKVDCFKKEK</sequence>